<feature type="domain" description="Helicase ATP-binding" evidence="2">
    <location>
        <begin position="274"/>
        <end position="457"/>
    </location>
</feature>
<dbReference type="GO" id="GO:0005524">
    <property type="term" value="F:ATP binding"/>
    <property type="evidence" value="ECO:0007669"/>
    <property type="project" value="InterPro"/>
</dbReference>
<evidence type="ECO:0000313" key="4">
    <source>
        <dbReference type="Proteomes" id="UP000198406"/>
    </source>
</evidence>
<dbReference type="AlphaFoldDB" id="A0A1Z5K7W2"/>
<dbReference type="PANTHER" id="PTHR47957:SF3">
    <property type="entry name" value="ATP-DEPENDENT HELICASE HRQ1"/>
    <property type="match status" value="1"/>
</dbReference>
<evidence type="ECO:0000313" key="3">
    <source>
        <dbReference type="EMBL" id="GAX22339.1"/>
    </source>
</evidence>
<dbReference type="PROSITE" id="PS51192">
    <property type="entry name" value="HELICASE_ATP_BIND_1"/>
    <property type="match status" value="1"/>
</dbReference>
<dbReference type="SUPFAM" id="SSF52540">
    <property type="entry name" value="P-loop containing nucleoside triphosphate hydrolases"/>
    <property type="match status" value="1"/>
</dbReference>
<dbReference type="InterPro" id="IPR014001">
    <property type="entry name" value="Helicase_ATP-bd"/>
</dbReference>
<protein>
    <recommendedName>
        <fullName evidence="2">Helicase ATP-binding domain-containing protein</fullName>
    </recommendedName>
</protein>
<dbReference type="InterPro" id="IPR011545">
    <property type="entry name" value="DEAD/DEAH_box_helicase_dom"/>
</dbReference>
<keyword evidence="4" id="KW-1185">Reference proteome</keyword>
<dbReference type="Proteomes" id="UP000198406">
    <property type="component" value="Unassembled WGS sequence"/>
</dbReference>
<feature type="compositionally biased region" description="Low complexity" evidence="1">
    <location>
        <begin position="143"/>
        <end position="158"/>
    </location>
</feature>
<dbReference type="EMBL" id="BDSP01000182">
    <property type="protein sequence ID" value="GAX22339.1"/>
    <property type="molecule type" value="Genomic_DNA"/>
</dbReference>
<dbReference type="OrthoDB" id="18781at2759"/>
<dbReference type="GO" id="GO:0005634">
    <property type="term" value="C:nucleus"/>
    <property type="evidence" value="ECO:0007669"/>
    <property type="project" value="TreeGrafter"/>
</dbReference>
<evidence type="ECO:0000259" key="2">
    <source>
        <dbReference type="PROSITE" id="PS51192"/>
    </source>
</evidence>
<dbReference type="InterPro" id="IPR027417">
    <property type="entry name" value="P-loop_NTPase"/>
</dbReference>
<dbReference type="GO" id="GO:0003676">
    <property type="term" value="F:nucleic acid binding"/>
    <property type="evidence" value="ECO:0007669"/>
    <property type="project" value="InterPro"/>
</dbReference>
<dbReference type="Pfam" id="PF00270">
    <property type="entry name" value="DEAD"/>
    <property type="match status" value="1"/>
</dbReference>
<feature type="region of interest" description="Disordered" evidence="1">
    <location>
        <begin position="139"/>
        <end position="162"/>
    </location>
</feature>
<sequence>MASSTSPPPDTIATSATENSVEEHSLMKTLRLLDPVIQFLTKATGFTSVALLNVRRTLPAACFDEQTFQLVQELSSIGILHLFLKPSDEHDGDFSTADAQWDDCRWQLGFSSEYPLLQGCTKTAAKRRVAALKKILKERNASAKKSQQKKPNQSSKPSKVTEQALVEKTVPSAQEPQVSPVEQDSQRVAREAFHLHFQLHYLSSDSESKPSIDSSPVVEHILPGQLAWAESFPAQEAVYADLSIACLEKIPSSVLNSFQLNNRKLFSHQAQAIASILLHNRHTAICTGTGSGKSLSFWLPVMSAAVTSGETSLVIFPTKALAQDQLIKLQSTFDASLLNQVSSATLDGDSPMSRRCSIVENAKILLTNPDTIHASLLSSKDKVFKSWLSRLRYVVLDEAHTYDGVFGAHVAMILRRLIRVVAASGRCENVTFVCASATLPQPEIHFRRLCPVGDDEQAGRAGRGLHRTPSLSVMICFGSVTEQYIWRHPKTLLGKGVDAAVVLENTSFPMTTIALLQGHMICAASEFPLTGENPVTALSDTTSPIVSDWELFGGKEMYLKAAEALVLLGSLVKEPTSGVVSGFVLRAHRSLSKAWLTDAIINLPLSPNPVKKNITHDH</sequence>
<dbReference type="GO" id="GO:0043138">
    <property type="term" value="F:3'-5' DNA helicase activity"/>
    <property type="evidence" value="ECO:0007669"/>
    <property type="project" value="TreeGrafter"/>
</dbReference>
<feature type="compositionally biased region" description="Pro residues" evidence="1">
    <location>
        <begin position="1"/>
        <end position="10"/>
    </location>
</feature>
<proteinExistence type="predicted"/>
<dbReference type="GO" id="GO:0006289">
    <property type="term" value="P:nucleotide-excision repair"/>
    <property type="evidence" value="ECO:0007669"/>
    <property type="project" value="TreeGrafter"/>
</dbReference>
<feature type="region of interest" description="Disordered" evidence="1">
    <location>
        <begin position="1"/>
        <end position="20"/>
    </location>
</feature>
<dbReference type="SMART" id="SM00487">
    <property type="entry name" value="DEXDc"/>
    <property type="match status" value="1"/>
</dbReference>
<accession>A0A1Z5K7W2</accession>
<dbReference type="Gene3D" id="3.40.50.300">
    <property type="entry name" value="P-loop containing nucleotide triphosphate hydrolases"/>
    <property type="match status" value="1"/>
</dbReference>
<dbReference type="InParanoid" id="A0A1Z5K7W2"/>
<dbReference type="GO" id="GO:0036297">
    <property type="term" value="P:interstrand cross-link repair"/>
    <property type="evidence" value="ECO:0007669"/>
    <property type="project" value="TreeGrafter"/>
</dbReference>
<organism evidence="3 4">
    <name type="scientific">Fistulifera solaris</name>
    <name type="common">Oleaginous diatom</name>
    <dbReference type="NCBI Taxonomy" id="1519565"/>
    <lineage>
        <taxon>Eukaryota</taxon>
        <taxon>Sar</taxon>
        <taxon>Stramenopiles</taxon>
        <taxon>Ochrophyta</taxon>
        <taxon>Bacillariophyta</taxon>
        <taxon>Bacillariophyceae</taxon>
        <taxon>Bacillariophycidae</taxon>
        <taxon>Naviculales</taxon>
        <taxon>Naviculaceae</taxon>
        <taxon>Fistulifera</taxon>
    </lineage>
</organism>
<comment type="caution">
    <text evidence="3">The sequence shown here is derived from an EMBL/GenBank/DDBJ whole genome shotgun (WGS) entry which is preliminary data.</text>
</comment>
<name>A0A1Z5K7W2_FISSO</name>
<evidence type="ECO:0000256" key="1">
    <source>
        <dbReference type="SAM" id="MobiDB-lite"/>
    </source>
</evidence>
<reference evidence="3 4" key="1">
    <citation type="journal article" date="2015" name="Plant Cell">
        <title>Oil accumulation by the oleaginous diatom Fistulifera solaris as revealed by the genome and transcriptome.</title>
        <authorList>
            <person name="Tanaka T."/>
            <person name="Maeda Y."/>
            <person name="Veluchamy A."/>
            <person name="Tanaka M."/>
            <person name="Abida H."/>
            <person name="Marechal E."/>
            <person name="Bowler C."/>
            <person name="Muto M."/>
            <person name="Sunaga Y."/>
            <person name="Tanaka M."/>
            <person name="Yoshino T."/>
            <person name="Taniguchi T."/>
            <person name="Fukuda Y."/>
            <person name="Nemoto M."/>
            <person name="Matsumoto M."/>
            <person name="Wong P.S."/>
            <person name="Aburatani S."/>
            <person name="Fujibuchi W."/>
        </authorList>
    </citation>
    <scope>NUCLEOTIDE SEQUENCE [LARGE SCALE GENOMIC DNA]</scope>
    <source>
        <strain evidence="3 4">JPCC DA0580</strain>
    </source>
</reference>
<dbReference type="PANTHER" id="PTHR47957">
    <property type="entry name" value="ATP-DEPENDENT HELICASE HRQ1"/>
    <property type="match status" value="1"/>
</dbReference>
<gene>
    <name evidence="3" type="ORF">FisN_3Hh455</name>
</gene>